<dbReference type="eggNOG" id="COG0494">
    <property type="taxonomic scope" value="Bacteria"/>
</dbReference>
<dbReference type="PROSITE" id="PS00893">
    <property type="entry name" value="NUDIX_BOX"/>
    <property type="match status" value="1"/>
</dbReference>
<dbReference type="Proteomes" id="UP000002730">
    <property type="component" value="Chromosome"/>
</dbReference>
<evidence type="ECO:0000313" key="3">
    <source>
        <dbReference type="EMBL" id="ADL50276.1"/>
    </source>
</evidence>
<gene>
    <name evidence="3" type="ordered locus">Clocel_0501</name>
</gene>
<feature type="domain" description="Nudix hydrolase" evidence="2">
    <location>
        <begin position="29"/>
        <end position="156"/>
    </location>
</feature>
<dbReference type="PROSITE" id="PS51462">
    <property type="entry name" value="NUDIX"/>
    <property type="match status" value="1"/>
</dbReference>
<dbReference type="OrthoDB" id="9786032at2"/>
<evidence type="ECO:0000259" key="2">
    <source>
        <dbReference type="PROSITE" id="PS51462"/>
    </source>
</evidence>
<dbReference type="RefSeq" id="WP_010074953.1">
    <property type="nucleotide sequence ID" value="NC_014393.1"/>
</dbReference>
<dbReference type="HOGENOM" id="CLU_060552_1_1_9"/>
<dbReference type="PANTHER" id="PTHR10885">
    <property type="entry name" value="ISOPENTENYL-DIPHOSPHATE DELTA-ISOMERASE"/>
    <property type="match status" value="1"/>
</dbReference>
<dbReference type="SUPFAM" id="SSF55811">
    <property type="entry name" value="Nudix"/>
    <property type="match status" value="1"/>
</dbReference>
<protein>
    <submittedName>
        <fullName evidence="3">NUDIX hydrolase</fullName>
    </submittedName>
</protein>
<organism evidence="3 4">
    <name type="scientific">Clostridium cellulovorans (strain ATCC 35296 / DSM 3052 / OCM 3 / 743B)</name>
    <dbReference type="NCBI Taxonomy" id="573061"/>
    <lineage>
        <taxon>Bacteria</taxon>
        <taxon>Bacillati</taxon>
        <taxon>Bacillota</taxon>
        <taxon>Clostridia</taxon>
        <taxon>Eubacteriales</taxon>
        <taxon>Clostridiaceae</taxon>
        <taxon>Clostridium</taxon>
    </lineage>
</organism>
<dbReference type="EMBL" id="CP002160">
    <property type="protein sequence ID" value="ADL50276.1"/>
    <property type="molecule type" value="Genomic_DNA"/>
</dbReference>
<evidence type="ECO:0000256" key="1">
    <source>
        <dbReference type="ARBA" id="ARBA00022801"/>
    </source>
</evidence>
<evidence type="ECO:0000313" key="4">
    <source>
        <dbReference type="Proteomes" id="UP000002730"/>
    </source>
</evidence>
<dbReference type="AlphaFoldDB" id="D9SQY8"/>
<name>D9SQY8_CLOC7</name>
<dbReference type="KEGG" id="ccb:Clocel_0501"/>
<keyword evidence="1 3" id="KW-0378">Hydrolase</keyword>
<dbReference type="InterPro" id="IPR015797">
    <property type="entry name" value="NUDIX_hydrolase-like_dom_sf"/>
</dbReference>
<dbReference type="PANTHER" id="PTHR10885:SF0">
    <property type="entry name" value="ISOPENTENYL-DIPHOSPHATE DELTA-ISOMERASE"/>
    <property type="match status" value="1"/>
</dbReference>
<reference evidence="3 4" key="1">
    <citation type="submission" date="2010-08" db="EMBL/GenBank/DDBJ databases">
        <title>Complete sequence of Clostridium cellulovorans 743B.</title>
        <authorList>
            <consortium name="US DOE Joint Genome Institute"/>
            <person name="Lucas S."/>
            <person name="Copeland A."/>
            <person name="Lapidus A."/>
            <person name="Cheng J.-F."/>
            <person name="Bruce D."/>
            <person name="Goodwin L."/>
            <person name="Pitluck S."/>
            <person name="Chertkov O."/>
            <person name="Detter J.C."/>
            <person name="Han C."/>
            <person name="Tapia R."/>
            <person name="Land M."/>
            <person name="Hauser L."/>
            <person name="Chang Y.-J."/>
            <person name="Jeffries C."/>
            <person name="Kyrpides N."/>
            <person name="Ivanova N."/>
            <person name="Mikhailova N."/>
            <person name="Hemme C.L."/>
            <person name="Woyke T."/>
        </authorList>
    </citation>
    <scope>NUCLEOTIDE SEQUENCE [LARGE SCALE GENOMIC DNA]</scope>
    <source>
        <strain evidence="4">ATCC 35296 / DSM 3052 / OCM 3 / 743B</strain>
    </source>
</reference>
<dbReference type="GO" id="GO:0016787">
    <property type="term" value="F:hydrolase activity"/>
    <property type="evidence" value="ECO:0007669"/>
    <property type="project" value="UniProtKB-KW"/>
</dbReference>
<dbReference type="CDD" id="cd04693">
    <property type="entry name" value="NUDIX_Hydrolase"/>
    <property type="match status" value="1"/>
</dbReference>
<dbReference type="Gene3D" id="3.90.79.10">
    <property type="entry name" value="Nucleoside Triphosphate Pyrophosphohydrolase"/>
    <property type="match status" value="1"/>
</dbReference>
<dbReference type="STRING" id="573061.Clocel_0501"/>
<dbReference type="Pfam" id="PF00293">
    <property type="entry name" value="NUDIX"/>
    <property type="match status" value="1"/>
</dbReference>
<accession>D9SQY8</accession>
<keyword evidence="4" id="KW-1185">Reference proteome</keyword>
<dbReference type="InterPro" id="IPR020084">
    <property type="entry name" value="NUDIX_hydrolase_CS"/>
</dbReference>
<sequence>MNELWDLYDKNRKPLNKTQVRGVPLSKGEYHLVVDIWTINSDGKILIDKRHSSKKFGGLWECTGGSVIKGEDSVIGALRELEEELGIKATAEELILIHSILLEDRFVDTYILKKDIDLNSLVLQADEVTEVRFVTLNQLDELCHNNMIVIKERYGMYRDKIAVYAK</sequence>
<dbReference type="InterPro" id="IPR000086">
    <property type="entry name" value="NUDIX_hydrolase_dom"/>
</dbReference>
<proteinExistence type="predicted"/>